<sequence length="72" mass="8266">NGDSTLFGVSVSVTIIMVTMHLRAEKEDLRSLWGNIQTRCSEFRRGARCKVDPEQDESREEVDRRLDVSLVK</sequence>
<proteinExistence type="predicted"/>
<dbReference type="EMBL" id="CAJNNW010019204">
    <property type="protein sequence ID" value="CAE8664236.1"/>
    <property type="molecule type" value="Genomic_DNA"/>
</dbReference>
<name>A0A813J332_POLGL</name>
<gene>
    <name evidence="1" type="ORF">PGLA2088_LOCUS15495</name>
</gene>
<feature type="non-terminal residue" evidence="1">
    <location>
        <position position="72"/>
    </location>
</feature>
<feature type="non-terminal residue" evidence="1">
    <location>
        <position position="1"/>
    </location>
</feature>
<accession>A0A813J332</accession>
<protein>
    <submittedName>
        <fullName evidence="1">Uncharacterized protein</fullName>
    </submittedName>
</protein>
<dbReference type="AlphaFoldDB" id="A0A813J332"/>
<evidence type="ECO:0000313" key="1">
    <source>
        <dbReference type="EMBL" id="CAE8664236.1"/>
    </source>
</evidence>
<evidence type="ECO:0000313" key="2">
    <source>
        <dbReference type="Proteomes" id="UP000626109"/>
    </source>
</evidence>
<comment type="caution">
    <text evidence="1">The sequence shown here is derived from an EMBL/GenBank/DDBJ whole genome shotgun (WGS) entry which is preliminary data.</text>
</comment>
<dbReference type="Proteomes" id="UP000626109">
    <property type="component" value="Unassembled WGS sequence"/>
</dbReference>
<reference evidence="1" key="1">
    <citation type="submission" date="2021-02" db="EMBL/GenBank/DDBJ databases">
        <authorList>
            <person name="Dougan E. K."/>
            <person name="Rhodes N."/>
            <person name="Thang M."/>
            <person name="Chan C."/>
        </authorList>
    </citation>
    <scope>NUCLEOTIDE SEQUENCE</scope>
</reference>
<organism evidence="1 2">
    <name type="scientific">Polarella glacialis</name>
    <name type="common">Dinoflagellate</name>
    <dbReference type="NCBI Taxonomy" id="89957"/>
    <lineage>
        <taxon>Eukaryota</taxon>
        <taxon>Sar</taxon>
        <taxon>Alveolata</taxon>
        <taxon>Dinophyceae</taxon>
        <taxon>Suessiales</taxon>
        <taxon>Suessiaceae</taxon>
        <taxon>Polarella</taxon>
    </lineage>
</organism>